<comment type="subcellular location">
    <subcellularLocation>
        <location evidence="1">Cell membrane</location>
        <topology evidence="1">Multi-pass membrane protein</topology>
    </subcellularLocation>
</comment>
<dbReference type="EMBL" id="VNWK01000036">
    <property type="protein sequence ID" value="TXJ90822.1"/>
    <property type="molecule type" value="Genomic_DNA"/>
</dbReference>
<proteinExistence type="inferred from homology"/>
<evidence type="ECO:0000313" key="10">
    <source>
        <dbReference type="Proteomes" id="UP000266691"/>
    </source>
</evidence>
<reference evidence="8 10" key="1">
    <citation type="submission" date="2018-08" db="EMBL/GenBank/DDBJ databases">
        <title>Proposal of Muricauda 72 sp.nov. and Muricauda NH166 sp.nov., isolated from seawater.</title>
        <authorList>
            <person name="Cheng H."/>
            <person name="Wu Y.-H."/>
            <person name="Guo L.-L."/>
            <person name="Xu X.-W."/>
        </authorList>
    </citation>
    <scope>NUCLEOTIDE SEQUENCE [LARGE SCALE GENOMIC DNA]</scope>
    <source>
        <strain evidence="8 10">72</strain>
    </source>
</reference>
<evidence type="ECO:0000256" key="4">
    <source>
        <dbReference type="ARBA" id="ARBA00022692"/>
    </source>
</evidence>
<evidence type="ECO:0000256" key="2">
    <source>
        <dbReference type="ARBA" id="ARBA00006679"/>
    </source>
</evidence>
<dbReference type="PANTHER" id="PTHR33452">
    <property type="entry name" value="OXIDOREDUCTASE CATD-RELATED"/>
    <property type="match status" value="1"/>
</dbReference>
<dbReference type="OrthoDB" id="9813193at2"/>
<gene>
    <name evidence="8" type="ORF">D2V05_17690</name>
    <name evidence="9" type="ORF">FQ017_17530</name>
</gene>
<evidence type="ECO:0000313" key="8">
    <source>
        <dbReference type="EMBL" id="RIV41945.1"/>
    </source>
</evidence>
<keyword evidence="3" id="KW-1003">Cell membrane</keyword>
<comment type="caution">
    <text evidence="8">The sequence shown here is derived from an EMBL/GenBank/DDBJ whole genome shotgun (WGS) entry which is preliminary data.</text>
</comment>
<dbReference type="GO" id="GO:0005886">
    <property type="term" value="C:plasma membrane"/>
    <property type="evidence" value="ECO:0007669"/>
    <property type="project" value="UniProtKB-SubCell"/>
</dbReference>
<evidence type="ECO:0000313" key="9">
    <source>
        <dbReference type="EMBL" id="TXJ90822.1"/>
    </source>
</evidence>
<feature type="transmembrane region" description="Helical" evidence="7">
    <location>
        <begin position="77"/>
        <end position="103"/>
    </location>
</feature>
<evidence type="ECO:0000256" key="1">
    <source>
        <dbReference type="ARBA" id="ARBA00004651"/>
    </source>
</evidence>
<accession>A0A3A1NC17</accession>
<keyword evidence="5 7" id="KW-1133">Transmembrane helix</keyword>
<dbReference type="Proteomes" id="UP000321621">
    <property type="component" value="Unassembled WGS sequence"/>
</dbReference>
<dbReference type="AlphaFoldDB" id="A0A3A1NC17"/>
<dbReference type="RefSeq" id="WP_119648845.1">
    <property type="nucleotide sequence ID" value="NZ_QXFI01000036.1"/>
</dbReference>
<dbReference type="Pfam" id="PF07681">
    <property type="entry name" value="DoxX"/>
    <property type="match status" value="1"/>
</dbReference>
<evidence type="ECO:0000256" key="7">
    <source>
        <dbReference type="SAM" id="Phobius"/>
    </source>
</evidence>
<protein>
    <submittedName>
        <fullName evidence="8">DoxX family protein</fullName>
    </submittedName>
</protein>
<evidence type="ECO:0000256" key="5">
    <source>
        <dbReference type="ARBA" id="ARBA00022989"/>
    </source>
</evidence>
<feature type="transmembrane region" description="Helical" evidence="7">
    <location>
        <begin position="115"/>
        <end position="135"/>
    </location>
</feature>
<dbReference type="PANTHER" id="PTHR33452:SF1">
    <property type="entry name" value="INNER MEMBRANE PROTEIN YPHA-RELATED"/>
    <property type="match status" value="1"/>
</dbReference>
<sequence>MMRKVLMRFLSTDITGKVVHIALLALRTLASLELIVVHGFKKIGIGVAIPEKVPNPLGLPEQLNEFLAIASNLGFPILIIFGFLTRLATVPVLVVTLTGYWVVHAHDPLLVKDVPFMYSLVYLFIFVVGPGKYALDTVLFTKLNR</sequence>
<keyword evidence="11" id="KW-1185">Reference proteome</keyword>
<organism evidence="8 10">
    <name type="scientific">Flagellimonas pelagia</name>
    <dbReference type="NCBI Taxonomy" id="2306998"/>
    <lineage>
        <taxon>Bacteria</taxon>
        <taxon>Pseudomonadati</taxon>
        <taxon>Bacteroidota</taxon>
        <taxon>Flavobacteriia</taxon>
        <taxon>Flavobacteriales</taxon>
        <taxon>Flavobacteriaceae</taxon>
        <taxon>Flagellimonas</taxon>
    </lineage>
</organism>
<evidence type="ECO:0000256" key="6">
    <source>
        <dbReference type="ARBA" id="ARBA00023136"/>
    </source>
</evidence>
<reference evidence="9 11" key="2">
    <citation type="submission" date="2019-07" db="EMBL/GenBank/DDBJ databases">
        <title>Draft genome of two Muricauda strains isolated from deep sea.</title>
        <authorList>
            <person name="Sun C."/>
        </authorList>
    </citation>
    <scope>NUCLEOTIDE SEQUENCE [LARGE SCALE GENOMIC DNA]</scope>
    <source>
        <strain evidence="9 11">72</strain>
    </source>
</reference>
<keyword evidence="4 7" id="KW-0812">Transmembrane</keyword>
<dbReference type="Proteomes" id="UP000266691">
    <property type="component" value="Unassembled WGS sequence"/>
</dbReference>
<name>A0A3A1NC17_9FLAO</name>
<evidence type="ECO:0000256" key="3">
    <source>
        <dbReference type="ARBA" id="ARBA00022475"/>
    </source>
</evidence>
<comment type="similarity">
    <text evidence="2">Belongs to the DoxX family.</text>
</comment>
<keyword evidence="6 7" id="KW-0472">Membrane</keyword>
<dbReference type="InterPro" id="IPR032808">
    <property type="entry name" value="DoxX"/>
</dbReference>
<dbReference type="InterPro" id="IPR051907">
    <property type="entry name" value="DoxX-like_oxidoreductase"/>
</dbReference>
<dbReference type="EMBL" id="QXFI01000036">
    <property type="protein sequence ID" value="RIV41945.1"/>
    <property type="molecule type" value="Genomic_DNA"/>
</dbReference>
<evidence type="ECO:0000313" key="11">
    <source>
        <dbReference type="Proteomes" id="UP000321621"/>
    </source>
</evidence>